<keyword evidence="2" id="KW-1185">Reference proteome</keyword>
<gene>
    <name evidence="1" type="ORF">GYMLUDRAFT_262435</name>
</gene>
<dbReference type="OrthoDB" id="2945048at2759"/>
<accession>A0A0D0C814</accession>
<dbReference type="AlphaFoldDB" id="A0A0D0C814"/>
<dbReference type="Proteomes" id="UP000053593">
    <property type="component" value="Unassembled WGS sequence"/>
</dbReference>
<reference evidence="1 2" key="1">
    <citation type="submission" date="2014-04" db="EMBL/GenBank/DDBJ databases">
        <title>Evolutionary Origins and Diversification of the Mycorrhizal Mutualists.</title>
        <authorList>
            <consortium name="DOE Joint Genome Institute"/>
            <consortium name="Mycorrhizal Genomics Consortium"/>
            <person name="Kohler A."/>
            <person name="Kuo A."/>
            <person name="Nagy L.G."/>
            <person name="Floudas D."/>
            <person name="Copeland A."/>
            <person name="Barry K.W."/>
            <person name="Cichocki N."/>
            <person name="Veneault-Fourrey C."/>
            <person name="LaButti K."/>
            <person name="Lindquist E.A."/>
            <person name="Lipzen A."/>
            <person name="Lundell T."/>
            <person name="Morin E."/>
            <person name="Murat C."/>
            <person name="Riley R."/>
            <person name="Ohm R."/>
            <person name="Sun H."/>
            <person name="Tunlid A."/>
            <person name="Henrissat B."/>
            <person name="Grigoriev I.V."/>
            <person name="Hibbett D.S."/>
            <person name="Martin F."/>
        </authorList>
    </citation>
    <scope>NUCLEOTIDE SEQUENCE [LARGE SCALE GENOMIC DNA]</scope>
    <source>
        <strain evidence="1 2">FD-317 M1</strain>
    </source>
</reference>
<proteinExistence type="predicted"/>
<evidence type="ECO:0000313" key="2">
    <source>
        <dbReference type="Proteomes" id="UP000053593"/>
    </source>
</evidence>
<protein>
    <submittedName>
        <fullName evidence="1">Uncharacterized protein</fullName>
    </submittedName>
</protein>
<organism evidence="1 2">
    <name type="scientific">Collybiopsis luxurians FD-317 M1</name>
    <dbReference type="NCBI Taxonomy" id="944289"/>
    <lineage>
        <taxon>Eukaryota</taxon>
        <taxon>Fungi</taxon>
        <taxon>Dikarya</taxon>
        <taxon>Basidiomycota</taxon>
        <taxon>Agaricomycotina</taxon>
        <taxon>Agaricomycetes</taxon>
        <taxon>Agaricomycetidae</taxon>
        <taxon>Agaricales</taxon>
        <taxon>Marasmiineae</taxon>
        <taxon>Omphalotaceae</taxon>
        <taxon>Collybiopsis</taxon>
        <taxon>Collybiopsis luxurians</taxon>
    </lineage>
</organism>
<evidence type="ECO:0000313" key="1">
    <source>
        <dbReference type="EMBL" id="KIK58614.1"/>
    </source>
</evidence>
<sequence>MERDQLAQESGLRDPLSDLMDWMLYYDPVLKNYATALFQLKRFPERHLEEHTIFMVTISHKRDMSLPVPHRFNVLRVSREDRTSIPPSLKNHFDIPGRANYVDMGKIEMGQRYFGTGSYLLVTDFGQGAWTTKHKFFGIDKDIAKADVVRSEWWLLFLEYITAGAKMKFCCGKIEGMEDVCCCGGWAHHSVKQTAFRNLSSSASSG</sequence>
<name>A0A0D0C814_9AGAR</name>
<dbReference type="EMBL" id="KN834784">
    <property type="protein sequence ID" value="KIK58614.1"/>
    <property type="molecule type" value="Genomic_DNA"/>
</dbReference>
<dbReference type="HOGENOM" id="CLU_089372_0_0_1"/>